<dbReference type="GeneID" id="93292878"/>
<dbReference type="STRING" id="1094715.GCA_000236165_01936"/>
<reference evidence="1 2" key="1">
    <citation type="submission" date="2018-06" db="EMBL/GenBank/DDBJ databases">
        <authorList>
            <consortium name="Pathogen Informatics"/>
            <person name="Doyle S."/>
        </authorList>
    </citation>
    <scope>NUCLEOTIDE SEQUENCE [LARGE SCALE GENOMIC DNA]</scope>
    <source>
        <strain evidence="1 2">NCTC11370</strain>
    </source>
</reference>
<accession>A0A377G7E7</accession>
<dbReference type="OrthoDB" id="5651485at2"/>
<dbReference type="AlphaFoldDB" id="A0A377G7E7"/>
<dbReference type="EMBL" id="UGGT01000001">
    <property type="protein sequence ID" value="STO20431.1"/>
    <property type="molecule type" value="Genomic_DNA"/>
</dbReference>
<sequence length="589" mass="67623">MPLRPRLVVLNRLGLLDQVINQTNLEERRDSLINSPSTPPILKEYFILMREKKKIETDFFNELRDNPQLNTDQRRQLEESALTELRNLKTKFERFFEEYKFYEPDMTKVLQAHLHMNVAADKEGTWILFAANADEAYIQKNALPLIEELKKENFGIAYRMAAEIAVDDAEKRELLQRAAELGDVPAKGLIGFNYLAYLSSHAFDNTAPEYPISEPASHPRDFMGQALKELDPDSVAKSMAYLANVASALSDLSNVAKQTAEAEKKIAYDPVLLSDDNPVTEVEKNKIYLSITNNKIKYTLEVSGEVLTGEISSEELGYQTTKRLFAEQKSFLVPDILKIIAERDSTQTLHNAYTQIENQSISDNKVLVMLDEADKITNDPELKNEIDAARKLIQQKDYGALKDIKVKIEARLTPYSQEQQQKVLEMLEKESKKELFINPELRADLNKLYDHYQQEIERIKNGDGATPSPTQKRNITLLQEAMDELFLLNEEQDPEKAKKMLEQHILVTETNIKKLPHPHSFLNFIEKMVNTYTPKKLLPKDGDFKITIKDEERSQMIKNFASFKQSLGIIKQQQEEATEKNTIPRVSPN</sequence>
<protein>
    <submittedName>
        <fullName evidence="1">Uncharacterized protein</fullName>
    </submittedName>
</protein>
<keyword evidence="2" id="KW-1185">Reference proteome</keyword>
<name>A0A377G7E7_9GAMM</name>
<proteinExistence type="predicted"/>
<evidence type="ECO:0000313" key="2">
    <source>
        <dbReference type="Proteomes" id="UP000254554"/>
    </source>
</evidence>
<organism evidence="1 2">
    <name type="scientific">Fluoribacter dumoffii</name>
    <dbReference type="NCBI Taxonomy" id="463"/>
    <lineage>
        <taxon>Bacteria</taxon>
        <taxon>Pseudomonadati</taxon>
        <taxon>Pseudomonadota</taxon>
        <taxon>Gammaproteobacteria</taxon>
        <taxon>Legionellales</taxon>
        <taxon>Legionellaceae</taxon>
        <taxon>Fluoribacter</taxon>
    </lineage>
</organism>
<gene>
    <name evidence="1" type="ORF">NCTC11370_00485</name>
</gene>
<evidence type="ECO:0000313" key="1">
    <source>
        <dbReference type="EMBL" id="STO20431.1"/>
    </source>
</evidence>
<dbReference type="RefSeq" id="WP_019349963.1">
    <property type="nucleotide sequence ID" value="NZ_JAPHOO010000002.1"/>
</dbReference>
<dbReference type="Proteomes" id="UP000254554">
    <property type="component" value="Unassembled WGS sequence"/>
</dbReference>